<evidence type="ECO:0000256" key="1">
    <source>
        <dbReference type="SAM" id="Phobius"/>
    </source>
</evidence>
<proteinExistence type="predicted"/>
<feature type="transmembrane region" description="Helical" evidence="1">
    <location>
        <begin position="76"/>
        <end position="97"/>
    </location>
</feature>
<name>A0A267GMX7_9PLAT</name>
<feature type="transmembrane region" description="Helical" evidence="1">
    <location>
        <begin position="48"/>
        <end position="70"/>
    </location>
</feature>
<organism evidence="2 3">
    <name type="scientific">Macrostomum lignano</name>
    <dbReference type="NCBI Taxonomy" id="282301"/>
    <lineage>
        <taxon>Eukaryota</taxon>
        <taxon>Metazoa</taxon>
        <taxon>Spiralia</taxon>
        <taxon>Lophotrochozoa</taxon>
        <taxon>Platyhelminthes</taxon>
        <taxon>Rhabditophora</taxon>
        <taxon>Macrostomorpha</taxon>
        <taxon>Macrostomida</taxon>
        <taxon>Macrostomidae</taxon>
        <taxon>Macrostomum</taxon>
    </lineage>
</organism>
<dbReference type="EMBL" id="NIVC01000236">
    <property type="protein sequence ID" value="PAA87376.1"/>
    <property type="molecule type" value="Genomic_DNA"/>
</dbReference>
<gene>
    <name evidence="2" type="ORF">BOX15_Mlig027149g2</name>
</gene>
<keyword evidence="1" id="KW-0812">Transmembrane</keyword>
<comment type="caution">
    <text evidence="2">The sequence shown here is derived from an EMBL/GenBank/DDBJ whole genome shotgun (WGS) entry which is preliminary data.</text>
</comment>
<dbReference type="AlphaFoldDB" id="A0A267GMX7"/>
<keyword evidence="1" id="KW-1133">Transmembrane helix</keyword>
<evidence type="ECO:0000313" key="3">
    <source>
        <dbReference type="Proteomes" id="UP000215902"/>
    </source>
</evidence>
<evidence type="ECO:0008006" key="4">
    <source>
        <dbReference type="Google" id="ProtNLM"/>
    </source>
</evidence>
<evidence type="ECO:0000313" key="2">
    <source>
        <dbReference type="EMBL" id="PAA87376.1"/>
    </source>
</evidence>
<sequence>MSGGTFQSGSVWMKAGFVLITVGLVVWLDAGSVGLVTTNSSLATAYEAFLIIGVCSYFLAVMLNFLYLFVEGTGSSVVLIVGLVFAFIAGFSAIIVLGIGRTIQHSDRMAYSAVCAIVSAIFSILQVRSMPS</sequence>
<feature type="transmembrane region" description="Helical" evidence="1">
    <location>
        <begin position="12"/>
        <end position="36"/>
    </location>
</feature>
<reference evidence="2 3" key="1">
    <citation type="submission" date="2017-06" db="EMBL/GenBank/DDBJ databases">
        <title>A platform for efficient transgenesis in Macrostomum lignano, a flatworm model organism for stem cell research.</title>
        <authorList>
            <person name="Berezikov E."/>
        </authorList>
    </citation>
    <scope>NUCLEOTIDE SEQUENCE [LARGE SCALE GENOMIC DNA]</scope>
    <source>
        <strain evidence="2">DV1</strain>
        <tissue evidence="2">Whole organism</tissue>
    </source>
</reference>
<dbReference type="Proteomes" id="UP000215902">
    <property type="component" value="Unassembled WGS sequence"/>
</dbReference>
<keyword evidence="3" id="KW-1185">Reference proteome</keyword>
<feature type="transmembrane region" description="Helical" evidence="1">
    <location>
        <begin position="109"/>
        <end position="127"/>
    </location>
</feature>
<protein>
    <recommendedName>
        <fullName evidence="4">MARVEL domain-containing protein</fullName>
    </recommendedName>
</protein>
<accession>A0A267GMX7</accession>
<keyword evidence="1" id="KW-0472">Membrane</keyword>